<accession>A0A1Y2ADS0</accession>
<feature type="compositionally biased region" description="Basic and acidic residues" evidence="1">
    <location>
        <begin position="113"/>
        <end position="125"/>
    </location>
</feature>
<evidence type="ECO:0000256" key="1">
    <source>
        <dbReference type="SAM" id="MobiDB-lite"/>
    </source>
</evidence>
<evidence type="ECO:0000313" key="3">
    <source>
        <dbReference type="Proteomes" id="UP000193986"/>
    </source>
</evidence>
<feature type="compositionally biased region" description="Basic and acidic residues" evidence="1">
    <location>
        <begin position="420"/>
        <end position="436"/>
    </location>
</feature>
<evidence type="ECO:0008006" key="4">
    <source>
        <dbReference type="Google" id="ProtNLM"/>
    </source>
</evidence>
<feature type="compositionally biased region" description="Basic and acidic residues" evidence="1">
    <location>
        <begin position="447"/>
        <end position="458"/>
    </location>
</feature>
<evidence type="ECO:0000313" key="2">
    <source>
        <dbReference type="EMBL" id="ORY20709.1"/>
    </source>
</evidence>
<organism evidence="2 3">
    <name type="scientific">Naematelia encephala</name>
    <dbReference type="NCBI Taxonomy" id="71784"/>
    <lineage>
        <taxon>Eukaryota</taxon>
        <taxon>Fungi</taxon>
        <taxon>Dikarya</taxon>
        <taxon>Basidiomycota</taxon>
        <taxon>Agaricomycotina</taxon>
        <taxon>Tremellomycetes</taxon>
        <taxon>Tremellales</taxon>
        <taxon>Naemateliaceae</taxon>
        <taxon>Naematelia</taxon>
    </lineage>
</organism>
<feature type="region of interest" description="Disordered" evidence="1">
    <location>
        <begin position="268"/>
        <end position="579"/>
    </location>
</feature>
<dbReference type="EMBL" id="MCFC01000127">
    <property type="protein sequence ID" value="ORY20709.1"/>
    <property type="molecule type" value="Genomic_DNA"/>
</dbReference>
<sequence length="636" mass="69254">MVLPARDIGVRAGESSGSQSAFVVRFPEDVWGLLESSEGVTISMKDGMNLRIPGQEAIKLTSQPTGTPSELHTLTSGPSPSLAPIAIANARLTVPLTIASSSRAADKLKAQNAAFDKERKQRADRINGNGNGNGASAAPRTKAVEHLSAQQATPMARTQSSPAATQPMIPLKTRVIQLLALGPTTMDDMMHRVGATEEEVMRVVNVVGRKTSSLPDKYTLSANQYSKVKLAQWKYTYAERRTVATLARAAFDELGLPADAEERIELERKEAEGSGSGSSSSEERPPPPHTPEPQSHRLLSPAKHSKDKIQIPKSGGGGGLISKQKAKFAAEKRATSLPNVKEVLAGRDKDKDKEKPRVDKDRPKAKSKLGEVIQPKRSQTPDVGKKQKEKHTAGVEKNQNQNGAHTSDVGKNQKQNGKRKREDIQKRASPEKRKSPEYTSSSASSSDEERGRPRERKLSSTTTNIKTTKVKPVPVPAPVSRDTSSSSTTPAHVHAHVLPSRPRALDSPIPKRNPPPSPLSLSCSNSISKPEPEPEPEPEPRPRPEQQRQIPESEPRRPGSGSGSRPEPEPQQLRERYDELFPAYQLLTKRLAKVHAAAEGSGEPAGVGVEEVEKMVSKWEKWHNELAGIRRWFAEG</sequence>
<dbReference type="OrthoDB" id="2587563at2759"/>
<protein>
    <recommendedName>
        <fullName evidence="4">RNA polymerase II elongation factor ELL N-terminal domain-containing protein</fullName>
    </recommendedName>
</protein>
<comment type="caution">
    <text evidence="2">The sequence shown here is derived from an EMBL/GenBank/DDBJ whole genome shotgun (WGS) entry which is preliminary data.</text>
</comment>
<dbReference type="Proteomes" id="UP000193986">
    <property type="component" value="Unassembled WGS sequence"/>
</dbReference>
<dbReference type="Gene3D" id="1.10.10.2670">
    <property type="entry name" value="E3 ubiquitin-protein ligase"/>
    <property type="match status" value="1"/>
</dbReference>
<dbReference type="InParanoid" id="A0A1Y2ADS0"/>
<reference evidence="2 3" key="1">
    <citation type="submission" date="2016-07" db="EMBL/GenBank/DDBJ databases">
        <title>Pervasive Adenine N6-methylation of Active Genes in Fungi.</title>
        <authorList>
            <consortium name="DOE Joint Genome Institute"/>
            <person name="Mondo S.J."/>
            <person name="Dannebaum R.O."/>
            <person name="Kuo R.C."/>
            <person name="Labutti K."/>
            <person name="Haridas S."/>
            <person name="Kuo A."/>
            <person name="Salamov A."/>
            <person name="Ahrendt S.R."/>
            <person name="Lipzen A."/>
            <person name="Sullivan W."/>
            <person name="Andreopoulos W.B."/>
            <person name="Clum A."/>
            <person name="Lindquist E."/>
            <person name="Daum C."/>
            <person name="Ramamoorthy G.K."/>
            <person name="Gryganskyi A."/>
            <person name="Culley D."/>
            <person name="Magnuson J.K."/>
            <person name="James T.Y."/>
            <person name="O'Malley M.A."/>
            <person name="Stajich J.E."/>
            <person name="Spatafora J.W."/>
            <person name="Visel A."/>
            <person name="Grigoriev I.V."/>
        </authorList>
    </citation>
    <scope>NUCLEOTIDE SEQUENCE [LARGE SCALE GENOMIC DNA]</scope>
    <source>
        <strain evidence="2 3">68-887.2</strain>
    </source>
</reference>
<feature type="compositionally biased region" description="Low complexity" evidence="1">
    <location>
        <begin position="459"/>
        <end position="472"/>
    </location>
</feature>
<dbReference type="InterPro" id="IPR042065">
    <property type="entry name" value="E3_ELL-like"/>
</dbReference>
<feature type="compositionally biased region" description="Basic and acidic residues" evidence="1">
    <location>
        <begin position="566"/>
        <end position="579"/>
    </location>
</feature>
<feature type="compositionally biased region" description="Polar residues" evidence="1">
    <location>
        <begin position="397"/>
        <end position="415"/>
    </location>
</feature>
<keyword evidence="3" id="KW-1185">Reference proteome</keyword>
<dbReference type="AlphaFoldDB" id="A0A1Y2ADS0"/>
<feature type="compositionally biased region" description="Low complexity" evidence="1">
    <location>
        <begin position="519"/>
        <end position="529"/>
    </location>
</feature>
<dbReference type="SUPFAM" id="SSF46785">
    <property type="entry name" value="Winged helix' DNA-binding domain"/>
    <property type="match status" value="1"/>
</dbReference>
<feature type="compositionally biased region" description="Polar residues" evidence="1">
    <location>
        <begin position="148"/>
        <end position="164"/>
    </location>
</feature>
<gene>
    <name evidence="2" type="ORF">BCR39DRAFT_554905</name>
</gene>
<feature type="compositionally biased region" description="Basic and acidic residues" evidence="1">
    <location>
        <begin position="538"/>
        <end position="557"/>
    </location>
</feature>
<proteinExistence type="predicted"/>
<feature type="compositionally biased region" description="Basic and acidic residues" evidence="1">
    <location>
        <begin position="383"/>
        <end position="394"/>
    </location>
</feature>
<feature type="compositionally biased region" description="Basic and acidic residues" evidence="1">
    <location>
        <begin position="344"/>
        <end position="364"/>
    </location>
</feature>
<dbReference type="InterPro" id="IPR036390">
    <property type="entry name" value="WH_DNA-bd_sf"/>
</dbReference>
<name>A0A1Y2ADS0_9TREE</name>
<feature type="region of interest" description="Disordered" evidence="1">
    <location>
        <begin position="113"/>
        <end position="164"/>
    </location>
</feature>
<feature type="compositionally biased region" description="Polar residues" evidence="1">
    <location>
        <begin position="481"/>
        <end position="490"/>
    </location>
</feature>